<dbReference type="InterPro" id="IPR000276">
    <property type="entry name" value="GPCR_Rhodpsn"/>
</dbReference>
<accession>A0AAV2HP93</accession>
<keyword evidence="11" id="KW-1185">Reference proteome</keyword>
<feature type="transmembrane region" description="Helical" evidence="8">
    <location>
        <begin position="69"/>
        <end position="91"/>
    </location>
</feature>
<evidence type="ECO:0000256" key="8">
    <source>
        <dbReference type="SAM" id="Phobius"/>
    </source>
</evidence>
<evidence type="ECO:0000259" key="9">
    <source>
        <dbReference type="PROSITE" id="PS50262"/>
    </source>
</evidence>
<evidence type="ECO:0000256" key="6">
    <source>
        <dbReference type="ARBA" id="ARBA00023170"/>
    </source>
</evidence>
<evidence type="ECO:0000256" key="1">
    <source>
        <dbReference type="ARBA" id="ARBA00004141"/>
    </source>
</evidence>
<dbReference type="PANTHER" id="PTHR24240">
    <property type="entry name" value="OPSIN"/>
    <property type="match status" value="1"/>
</dbReference>
<evidence type="ECO:0000313" key="10">
    <source>
        <dbReference type="EMBL" id="CAL1534629.1"/>
    </source>
</evidence>
<name>A0AAV2HP93_LYMST</name>
<feature type="transmembrane region" description="Helical" evidence="8">
    <location>
        <begin position="306"/>
        <end position="330"/>
    </location>
</feature>
<dbReference type="GO" id="GO:0016020">
    <property type="term" value="C:membrane"/>
    <property type="evidence" value="ECO:0007669"/>
    <property type="project" value="UniProtKB-SubCell"/>
</dbReference>
<dbReference type="Pfam" id="PF00001">
    <property type="entry name" value="7tm_1"/>
    <property type="match status" value="1"/>
</dbReference>
<evidence type="ECO:0000256" key="4">
    <source>
        <dbReference type="ARBA" id="ARBA00023040"/>
    </source>
</evidence>
<feature type="transmembrane region" description="Helical" evidence="8">
    <location>
        <begin position="273"/>
        <end position="294"/>
    </location>
</feature>
<dbReference type="CDD" id="cd00637">
    <property type="entry name" value="7tm_classA_rhodopsin-like"/>
    <property type="match status" value="1"/>
</dbReference>
<comment type="caution">
    <text evidence="10">The sequence shown here is derived from an EMBL/GenBank/DDBJ whole genome shotgun (WGS) entry which is preliminary data.</text>
</comment>
<feature type="transmembrane region" description="Helical" evidence="8">
    <location>
        <begin position="35"/>
        <end position="57"/>
    </location>
</feature>
<evidence type="ECO:0000256" key="2">
    <source>
        <dbReference type="ARBA" id="ARBA00022692"/>
    </source>
</evidence>
<dbReference type="InterPro" id="IPR017452">
    <property type="entry name" value="GPCR_Rhodpsn_7TM"/>
</dbReference>
<evidence type="ECO:0000256" key="3">
    <source>
        <dbReference type="ARBA" id="ARBA00022989"/>
    </source>
</evidence>
<reference evidence="10 11" key="1">
    <citation type="submission" date="2024-04" db="EMBL/GenBank/DDBJ databases">
        <authorList>
            <consortium name="Genoscope - CEA"/>
            <person name="William W."/>
        </authorList>
    </citation>
    <scope>NUCLEOTIDE SEQUENCE [LARGE SCALE GENOMIC DNA]</scope>
</reference>
<dbReference type="GO" id="GO:0004930">
    <property type="term" value="F:G protein-coupled receptor activity"/>
    <property type="evidence" value="ECO:0007669"/>
    <property type="project" value="UniProtKB-KW"/>
</dbReference>
<feature type="domain" description="G-protein coupled receptors family 1 profile" evidence="9">
    <location>
        <begin position="47"/>
        <end position="325"/>
    </location>
</feature>
<protein>
    <recommendedName>
        <fullName evidence="9">G-protein coupled receptors family 1 profile domain-containing protein</fullName>
    </recommendedName>
</protein>
<keyword evidence="5 8" id="KW-0472">Membrane</keyword>
<feature type="transmembrane region" description="Helical" evidence="8">
    <location>
        <begin position="143"/>
        <end position="169"/>
    </location>
</feature>
<sequence>MKAAYTLLENNLYDDSGMLYGNTSNYSLHSTAEGALLFIVAVAGGLGNIFAMTVTLICPTFRQMSSAFLFHHCLLDAVKSGFCIPFGYSLLLGADIPHCDVLGAGYILLMTVSAYNLLALLINEEYQCSFSTRRNYHKNGDGCCIAFGVVIIWFTTVLLHLGVAFLPGSSEYSKDVGNCVYRYGVTKNYVIHALWVILVTGAVIVAAISFFHFYKKLRSSANSRKWTFLHKSLSSLSPNNAMYNDQSEEVHYEFDDLASQKALLQSRRYLRRISIMMGMVVSFVLCWYPLFLLTLFDVHYKQPPHIYRLLMIVAWTHPITTPIFCGIIYYDTAKGEKVTKDVYTNAIPMTTSRSGEAIRQEINNMHRASGGIGFHNENFQFTPQFTPNHVRTTSLRERYDSVSDSIHNDSVAPQCETIINYNSEEGGCQTLIM</sequence>
<gene>
    <name evidence="10" type="ORF">GSLYS_00008589001</name>
</gene>
<evidence type="ECO:0000313" key="11">
    <source>
        <dbReference type="Proteomes" id="UP001497497"/>
    </source>
</evidence>
<evidence type="ECO:0000256" key="7">
    <source>
        <dbReference type="ARBA" id="ARBA00023224"/>
    </source>
</evidence>
<dbReference type="PROSITE" id="PS50262">
    <property type="entry name" value="G_PROTEIN_RECEP_F1_2"/>
    <property type="match status" value="1"/>
</dbReference>
<comment type="subcellular location">
    <subcellularLocation>
        <location evidence="1">Membrane</location>
        <topology evidence="1">Multi-pass membrane protein</topology>
    </subcellularLocation>
</comment>
<dbReference type="Gene3D" id="1.20.1070.10">
    <property type="entry name" value="Rhodopsin 7-helix transmembrane proteins"/>
    <property type="match status" value="1"/>
</dbReference>
<evidence type="ECO:0000256" key="5">
    <source>
        <dbReference type="ARBA" id="ARBA00023136"/>
    </source>
</evidence>
<feature type="transmembrane region" description="Helical" evidence="8">
    <location>
        <begin position="189"/>
        <end position="214"/>
    </location>
</feature>
<keyword evidence="7" id="KW-0807">Transducer</keyword>
<organism evidence="10 11">
    <name type="scientific">Lymnaea stagnalis</name>
    <name type="common">Great pond snail</name>
    <name type="synonym">Helix stagnalis</name>
    <dbReference type="NCBI Taxonomy" id="6523"/>
    <lineage>
        <taxon>Eukaryota</taxon>
        <taxon>Metazoa</taxon>
        <taxon>Spiralia</taxon>
        <taxon>Lophotrochozoa</taxon>
        <taxon>Mollusca</taxon>
        <taxon>Gastropoda</taxon>
        <taxon>Heterobranchia</taxon>
        <taxon>Euthyneura</taxon>
        <taxon>Panpulmonata</taxon>
        <taxon>Hygrophila</taxon>
        <taxon>Lymnaeoidea</taxon>
        <taxon>Lymnaeidae</taxon>
        <taxon>Lymnaea</taxon>
    </lineage>
</organism>
<proteinExistence type="predicted"/>
<dbReference type="InterPro" id="IPR050125">
    <property type="entry name" value="GPCR_opsins"/>
</dbReference>
<keyword evidence="2 8" id="KW-0812">Transmembrane</keyword>
<dbReference type="Proteomes" id="UP001497497">
    <property type="component" value="Unassembled WGS sequence"/>
</dbReference>
<feature type="transmembrane region" description="Helical" evidence="8">
    <location>
        <begin position="103"/>
        <end position="122"/>
    </location>
</feature>
<keyword evidence="3 8" id="KW-1133">Transmembrane helix</keyword>
<keyword evidence="6" id="KW-0675">Receptor</keyword>
<dbReference type="EMBL" id="CAXITT010000177">
    <property type="protein sequence ID" value="CAL1534629.1"/>
    <property type="molecule type" value="Genomic_DNA"/>
</dbReference>
<dbReference type="SUPFAM" id="SSF81321">
    <property type="entry name" value="Family A G protein-coupled receptor-like"/>
    <property type="match status" value="1"/>
</dbReference>
<keyword evidence="4" id="KW-0297">G-protein coupled receptor</keyword>
<dbReference type="AlphaFoldDB" id="A0AAV2HP93"/>